<dbReference type="InterPro" id="IPR000825">
    <property type="entry name" value="SUF_FeS_clus_asmbl_SufBD_core"/>
</dbReference>
<accession>A0A1F4VH16</accession>
<evidence type="ECO:0000313" key="3">
    <source>
        <dbReference type="Proteomes" id="UP000177763"/>
    </source>
</evidence>
<feature type="domain" description="SUF system FeS cluster assembly SufBD core" evidence="1">
    <location>
        <begin position="24"/>
        <end position="172"/>
    </location>
</feature>
<reference evidence="2 3" key="1">
    <citation type="journal article" date="2016" name="Nat. Commun.">
        <title>Thousands of microbial genomes shed light on interconnected biogeochemical processes in an aquifer system.</title>
        <authorList>
            <person name="Anantharaman K."/>
            <person name="Brown C.T."/>
            <person name="Hug L.A."/>
            <person name="Sharon I."/>
            <person name="Castelle C.J."/>
            <person name="Probst A.J."/>
            <person name="Thomas B.C."/>
            <person name="Singh A."/>
            <person name="Wilkins M.J."/>
            <person name="Karaoz U."/>
            <person name="Brodie E.L."/>
            <person name="Williams K.H."/>
            <person name="Hubbard S.S."/>
            <person name="Banfield J.F."/>
        </authorList>
    </citation>
    <scope>NUCLEOTIDE SEQUENCE [LARGE SCALE GENOMIC DNA]</scope>
</reference>
<comment type="caution">
    <text evidence="2">The sequence shown here is derived from an EMBL/GenBank/DDBJ whole genome shotgun (WGS) entry which is preliminary data.</text>
</comment>
<gene>
    <name evidence="2" type="ORF">A3H26_03645</name>
</gene>
<name>A0A1F4VH16_UNCKA</name>
<dbReference type="EMBL" id="MEVN01000042">
    <property type="protein sequence ID" value="OGC56260.1"/>
    <property type="molecule type" value="Genomic_DNA"/>
</dbReference>
<dbReference type="STRING" id="1802630.A3H26_03645"/>
<dbReference type="AlphaFoldDB" id="A0A1F4VH16"/>
<proteinExistence type="predicted"/>
<dbReference type="PANTHER" id="PTHR43575">
    <property type="entry name" value="PROTEIN ABCI7, CHLOROPLASTIC"/>
    <property type="match status" value="1"/>
</dbReference>
<organism evidence="2 3">
    <name type="scientific">candidate division WWE3 bacterium RIFCSPLOWO2_12_FULL_36_10</name>
    <dbReference type="NCBI Taxonomy" id="1802630"/>
    <lineage>
        <taxon>Bacteria</taxon>
        <taxon>Katanobacteria</taxon>
    </lineage>
</organism>
<dbReference type="Pfam" id="PF01458">
    <property type="entry name" value="SUFBD_core"/>
    <property type="match status" value="1"/>
</dbReference>
<dbReference type="PANTHER" id="PTHR43575:SF1">
    <property type="entry name" value="PROTEIN ABCI7, CHLOROPLASTIC"/>
    <property type="match status" value="1"/>
</dbReference>
<dbReference type="InterPro" id="IPR055346">
    <property type="entry name" value="Fe-S_cluster_assembly_SufBD"/>
</dbReference>
<evidence type="ECO:0000259" key="1">
    <source>
        <dbReference type="Pfam" id="PF01458"/>
    </source>
</evidence>
<sequence length="198" mass="21815">MLTKLLELVSGEISLEVLEDTQFVVDLSKKVDDVSLTLIFNKSGVTAEIICMYSLGVNESVVLTTSTIHKAPFTSCVTYIKGVLFDGGNSSYTGKIIIEKKAQQTNSYLNDNILVVGENTKNNSKPILEIEADDVKASHGATTGRVNEDQLYYLESRGLSEVESQNLIVEGFFESLLSKITDDKIKNKIRNKITNAKI</sequence>
<dbReference type="SUPFAM" id="SSF101960">
    <property type="entry name" value="Stabilizer of iron transporter SufD"/>
    <property type="match status" value="1"/>
</dbReference>
<dbReference type="InterPro" id="IPR037284">
    <property type="entry name" value="SUF_FeS_clus_asmbl_SufBD_sf"/>
</dbReference>
<dbReference type="GO" id="GO:0016226">
    <property type="term" value="P:iron-sulfur cluster assembly"/>
    <property type="evidence" value="ECO:0007669"/>
    <property type="project" value="InterPro"/>
</dbReference>
<dbReference type="Proteomes" id="UP000177763">
    <property type="component" value="Unassembled WGS sequence"/>
</dbReference>
<protein>
    <recommendedName>
        <fullName evidence="1">SUF system FeS cluster assembly SufBD core domain-containing protein</fullName>
    </recommendedName>
</protein>
<evidence type="ECO:0000313" key="2">
    <source>
        <dbReference type="EMBL" id="OGC56260.1"/>
    </source>
</evidence>